<proteinExistence type="inferred from homology"/>
<keyword evidence="11" id="KW-0966">Cell projection</keyword>
<accession>A0A0K8NTQ9</accession>
<comment type="caution">
    <text evidence="11">The sequence shown here is derived from an EMBL/GenBank/DDBJ whole genome shotgun (WGS) entry which is preliminary data.</text>
</comment>
<evidence type="ECO:0000256" key="9">
    <source>
        <dbReference type="SAM" id="MobiDB-lite"/>
    </source>
</evidence>
<keyword evidence="3" id="KW-0678">Repressor</keyword>
<keyword evidence="4" id="KW-1005">Bacterial flagellum biogenesis</keyword>
<evidence type="ECO:0000259" key="10">
    <source>
        <dbReference type="Pfam" id="PF04316"/>
    </source>
</evidence>
<comment type="similarity">
    <text evidence="1">Belongs to the FlgM family.</text>
</comment>
<evidence type="ECO:0000313" key="12">
    <source>
        <dbReference type="Proteomes" id="UP000037660"/>
    </source>
</evidence>
<sequence>MKIGSFDKPGSVPASTRGGAVETGGAKTNGAAAQGGGSKVELSSTATALMRGDDVQAAAGEFDQAKVEGITRAIRDGSYQVNAEAIADKLLSNAQELLSRPH</sequence>
<keyword evidence="11" id="KW-0282">Flagellum</keyword>
<evidence type="ECO:0000256" key="2">
    <source>
        <dbReference type="ARBA" id="ARBA00017823"/>
    </source>
</evidence>
<dbReference type="NCBIfam" id="TIGR03824">
    <property type="entry name" value="FlgM_jcvi"/>
    <property type="match status" value="1"/>
</dbReference>
<evidence type="ECO:0000256" key="6">
    <source>
        <dbReference type="ARBA" id="ARBA00023163"/>
    </source>
</evidence>
<keyword evidence="5" id="KW-0805">Transcription regulation</keyword>
<evidence type="ECO:0000256" key="7">
    <source>
        <dbReference type="ARBA" id="ARBA00024739"/>
    </source>
</evidence>
<evidence type="ECO:0000256" key="8">
    <source>
        <dbReference type="ARBA" id="ARBA00030117"/>
    </source>
</evidence>
<keyword evidence="11" id="KW-0969">Cilium</keyword>
<evidence type="ECO:0000256" key="5">
    <source>
        <dbReference type="ARBA" id="ARBA00023015"/>
    </source>
</evidence>
<name>A0A0K8NTQ9_PISS1</name>
<reference evidence="12" key="1">
    <citation type="submission" date="2015-07" db="EMBL/GenBank/DDBJ databases">
        <title>Discovery of a poly(ethylene terephthalate assimilation.</title>
        <authorList>
            <person name="Yoshida S."/>
            <person name="Hiraga K."/>
            <person name="Takehana T."/>
            <person name="Taniguchi I."/>
            <person name="Yamaji H."/>
            <person name="Maeda Y."/>
            <person name="Toyohara K."/>
            <person name="Miyamoto K."/>
            <person name="Kimura Y."/>
            <person name="Oda K."/>
        </authorList>
    </citation>
    <scope>NUCLEOTIDE SEQUENCE [LARGE SCALE GENOMIC DNA]</scope>
    <source>
        <strain evidence="12">NBRC 110686 / TISTR 2288 / 201-F6</strain>
    </source>
</reference>
<dbReference type="SUPFAM" id="SSF101498">
    <property type="entry name" value="Anti-sigma factor FlgM"/>
    <property type="match status" value="1"/>
</dbReference>
<dbReference type="Proteomes" id="UP000037660">
    <property type="component" value="Unassembled WGS sequence"/>
</dbReference>
<keyword evidence="12" id="KW-1185">Reference proteome</keyword>
<evidence type="ECO:0000313" key="11">
    <source>
        <dbReference type="EMBL" id="GAP33748.1"/>
    </source>
</evidence>
<evidence type="ECO:0000256" key="3">
    <source>
        <dbReference type="ARBA" id="ARBA00022491"/>
    </source>
</evidence>
<comment type="function">
    <text evidence="7">Responsible for the coupling of flagellin expression to flagellar assembly by preventing expression of the flagellin genes when a component of the middle class of proteins is defective. It negatively regulates flagellar genes by inhibiting the activity of FliA by directly binding to FliA.</text>
</comment>
<protein>
    <recommendedName>
        <fullName evidence="2">Negative regulator of flagellin synthesis</fullName>
    </recommendedName>
    <alternativeName>
        <fullName evidence="8">Anti-sigma-28 factor</fullName>
    </alternativeName>
</protein>
<keyword evidence="6" id="KW-0804">Transcription</keyword>
<evidence type="ECO:0000256" key="4">
    <source>
        <dbReference type="ARBA" id="ARBA00022795"/>
    </source>
</evidence>
<dbReference type="EMBL" id="BBYR01000002">
    <property type="protein sequence ID" value="GAP33748.1"/>
    <property type="molecule type" value="Genomic_DNA"/>
</dbReference>
<reference evidence="11 12" key="2">
    <citation type="journal article" date="2016" name="Science">
        <title>A bacterium that degrades and assimilates poly(ethylene terephthalate).</title>
        <authorList>
            <person name="Yoshida S."/>
            <person name="Hiraga K."/>
            <person name="Takehana T."/>
            <person name="Taniguchi I."/>
            <person name="Yamaji H."/>
            <person name="Maeda Y."/>
            <person name="Toyohara K."/>
            <person name="Miyamoto K."/>
            <person name="Kimura Y."/>
            <person name="Oda K."/>
        </authorList>
    </citation>
    <scope>NUCLEOTIDE SEQUENCE [LARGE SCALE GENOMIC DNA]</scope>
    <source>
        <strain evidence="12">NBRC 110686 / TISTR 2288 / 201-F6</strain>
    </source>
</reference>
<dbReference type="Pfam" id="PF04316">
    <property type="entry name" value="FlgM"/>
    <property type="match status" value="1"/>
</dbReference>
<dbReference type="InterPro" id="IPR007412">
    <property type="entry name" value="FlgM"/>
</dbReference>
<dbReference type="InterPro" id="IPR035890">
    <property type="entry name" value="Anti-sigma-28_factor_FlgM_sf"/>
</dbReference>
<feature type="region of interest" description="Disordered" evidence="9">
    <location>
        <begin position="1"/>
        <end position="41"/>
    </location>
</feature>
<evidence type="ECO:0000256" key="1">
    <source>
        <dbReference type="ARBA" id="ARBA00005322"/>
    </source>
</evidence>
<dbReference type="GO" id="GO:0044781">
    <property type="term" value="P:bacterial-type flagellum organization"/>
    <property type="evidence" value="ECO:0007669"/>
    <property type="project" value="UniProtKB-KW"/>
</dbReference>
<feature type="domain" description="Anti-sigma-28 factor FlgM C-terminal" evidence="10">
    <location>
        <begin position="39"/>
        <end position="91"/>
    </location>
</feature>
<dbReference type="AlphaFoldDB" id="A0A0K8NTQ9"/>
<dbReference type="OrthoDB" id="5298032at2"/>
<dbReference type="InterPro" id="IPR031316">
    <property type="entry name" value="FlgM_C"/>
</dbReference>
<dbReference type="STRING" id="1547922.ISF6_1003"/>
<organism evidence="11 12">
    <name type="scientific">Piscinibacter sakaiensis</name>
    <name type="common">Ideonella sakaiensis</name>
    <dbReference type="NCBI Taxonomy" id="1547922"/>
    <lineage>
        <taxon>Bacteria</taxon>
        <taxon>Pseudomonadati</taxon>
        <taxon>Pseudomonadota</taxon>
        <taxon>Betaproteobacteria</taxon>
        <taxon>Burkholderiales</taxon>
        <taxon>Sphaerotilaceae</taxon>
        <taxon>Piscinibacter</taxon>
    </lineage>
</organism>
<dbReference type="RefSeq" id="WP_054017917.1">
    <property type="nucleotide sequence ID" value="NZ_BBYR01000002.1"/>
</dbReference>
<dbReference type="GO" id="GO:0045892">
    <property type="term" value="P:negative regulation of DNA-templated transcription"/>
    <property type="evidence" value="ECO:0007669"/>
    <property type="project" value="InterPro"/>
</dbReference>
<gene>
    <name evidence="11" type="ORF">ISF6_1003</name>
</gene>